<dbReference type="OrthoDB" id="1426153at2"/>
<sequence>MEITQNQNKATGEIVDLIASAIGKNREVHSATAIATSARLSGSFLFKSFGLNIDDAKPGTAVLSQQANEQGPELINVIGAVLSNMGVTVDNDKMESAEIQKTELDFLQSLNSTQAKATEIMKKHKLTEKEMAVACAMSTAFIIQQCQNDVDVESGFNTAVYGLIEGSKTVPPEMTELPTEQKKWYKFW</sequence>
<organism evidence="1 2">
    <name type="scientific">Hyunsoonleella pacifica</name>
    <dbReference type="NCBI Taxonomy" id="1080224"/>
    <lineage>
        <taxon>Bacteria</taxon>
        <taxon>Pseudomonadati</taxon>
        <taxon>Bacteroidota</taxon>
        <taxon>Flavobacteriia</taxon>
        <taxon>Flavobacteriales</taxon>
        <taxon>Flavobacteriaceae</taxon>
    </lineage>
</organism>
<comment type="caution">
    <text evidence="1">The sequence shown here is derived from an EMBL/GenBank/DDBJ whole genome shotgun (WGS) entry which is preliminary data.</text>
</comment>
<dbReference type="RefSeq" id="WP_130935063.1">
    <property type="nucleotide sequence ID" value="NZ_BMEE01000001.1"/>
</dbReference>
<name>A0A4Q9FV33_9FLAO</name>
<protein>
    <submittedName>
        <fullName evidence="1">Uncharacterized protein</fullName>
    </submittedName>
</protein>
<accession>A0A4Q9FV33</accession>
<reference evidence="1 2" key="1">
    <citation type="journal article" date="2015" name="Int. J. Syst. Evol. Microbiol.">
        <title>Hyunsoonleella pacifica sp. nov., isolated from seawater of South Pacific Gyre.</title>
        <authorList>
            <person name="Gao X."/>
            <person name="Zhang Z."/>
            <person name="Dai X."/>
            <person name="Zhang X.H."/>
        </authorList>
    </citation>
    <scope>NUCLEOTIDE SEQUENCE [LARGE SCALE GENOMIC DNA]</scope>
    <source>
        <strain evidence="1 2">SW033</strain>
    </source>
</reference>
<gene>
    <name evidence="1" type="ORF">EYD46_00310</name>
</gene>
<evidence type="ECO:0000313" key="1">
    <source>
        <dbReference type="EMBL" id="TBN18545.1"/>
    </source>
</evidence>
<dbReference type="Proteomes" id="UP000292372">
    <property type="component" value="Unassembled WGS sequence"/>
</dbReference>
<evidence type="ECO:0000313" key="2">
    <source>
        <dbReference type="Proteomes" id="UP000292372"/>
    </source>
</evidence>
<dbReference type="EMBL" id="SIRS01000001">
    <property type="protein sequence ID" value="TBN18545.1"/>
    <property type="molecule type" value="Genomic_DNA"/>
</dbReference>
<dbReference type="AlphaFoldDB" id="A0A4Q9FV33"/>
<proteinExistence type="predicted"/>
<keyword evidence="2" id="KW-1185">Reference proteome</keyword>